<feature type="signal peptide" evidence="1">
    <location>
        <begin position="1"/>
        <end position="21"/>
    </location>
</feature>
<evidence type="ECO:0000313" key="2">
    <source>
        <dbReference type="EMBL" id="RAL53111.1"/>
    </source>
</evidence>
<protein>
    <submittedName>
        <fullName evidence="2">Uncharacterized protein</fullName>
    </submittedName>
</protein>
<keyword evidence="1" id="KW-0732">Signal</keyword>
<accession>A0A328E9E5</accession>
<feature type="chain" id="PRO_5016444663" evidence="1">
    <location>
        <begin position="22"/>
        <end position="88"/>
    </location>
</feature>
<dbReference type="Proteomes" id="UP000249390">
    <property type="component" value="Unassembled WGS sequence"/>
</dbReference>
<organism evidence="2 3">
    <name type="scientific">Cuscuta australis</name>
    <dbReference type="NCBI Taxonomy" id="267555"/>
    <lineage>
        <taxon>Eukaryota</taxon>
        <taxon>Viridiplantae</taxon>
        <taxon>Streptophyta</taxon>
        <taxon>Embryophyta</taxon>
        <taxon>Tracheophyta</taxon>
        <taxon>Spermatophyta</taxon>
        <taxon>Magnoliopsida</taxon>
        <taxon>eudicotyledons</taxon>
        <taxon>Gunneridae</taxon>
        <taxon>Pentapetalae</taxon>
        <taxon>asterids</taxon>
        <taxon>lamiids</taxon>
        <taxon>Solanales</taxon>
        <taxon>Convolvulaceae</taxon>
        <taxon>Cuscuteae</taxon>
        <taxon>Cuscuta</taxon>
        <taxon>Cuscuta subgen. Grammica</taxon>
        <taxon>Cuscuta sect. Cleistogrammica</taxon>
    </lineage>
</organism>
<gene>
    <name evidence="2" type="ORF">DM860_006783</name>
</gene>
<comment type="caution">
    <text evidence="2">The sequence shown here is derived from an EMBL/GenBank/DDBJ whole genome shotgun (WGS) entry which is preliminary data.</text>
</comment>
<name>A0A328E9E5_9ASTE</name>
<evidence type="ECO:0000313" key="3">
    <source>
        <dbReference type="Proteomes" id="UP000249390"/>
    </source>
</evidence>
<evidence type="ECO:0000256" key="1">
    <source>
        <dbReference type="SAM" id="SignalP"/>
    </source>
</evidence>
<reference evidence="2 3" key="1">
    <citation type="submission" date="2018-06" db="EMBL/GenBank/DDBJ databases">
        <title>The Genome of Cuscuta australis (Dodder) Provides Insight into the Evolution of Plant Parasitism.</title>
        <authorList>
            <person name="Liu H."/>
        </authorList>
    </citation>
    <scope>NUCLEOTIDE SEQUENCE [LARGE SCALE GENOMIC DNA]</scope>
    <source>
        <strain evidence="3">cv. Yunnan</strain>
        <tissue evidence="2">Vines</tissue>
    </source>
</reference>
<sequence>MDARRIVLALAAACRLMVAVGLTLDPTQLSDLSGGVLYCLEITKNYDLSTADTVDQLPVSDIIRNIQRSDETEWVFVFSCIQTETTKF</sequence>
<keyword evidence="3" id="KW-1185">Reference proteome</keyword>
<proteinExistence type="predicted"/>
<dbReference type="EMBL" id="NQVE01000027">
    <property type="protein sequence ID" value="RAL53111.1"/>
    <property type="molecule type" value="Genomic_DNA"/>
</dbReference>
<dbReference type="AlphaFoldDB" id="A0A328E9E5"/>